<evidence type="ECO:0000256" key="1">
    <source>
        <dbReference type="SAM" id="MobiDB-lite"/>
    </source>
</evidence>
<reference evidence="2 3" key="1">
    <citation type="journal article" date="2020" name="Nature">
        <title>Six reference-quality genomes reveal evolution of bat adaptations.</title>
        <authorList>
            <person name="Jebb D."/>
            <person name="Huang Z."/>
            <person name="Pippel M."/>
            <person name="Hughes G.M."/>
            <person name="Lavrichenko K."/>
            <person name="Devanna P."/>
            <person name="Winkler S."/>
            <person name="Jermiin L.S."/>
            <person name="Skirmuntt E.C."/>
            <person name="Katzourakis A."/>
            <person name="Burkitt-Gray L."/>
            <person name="Ray D.A."/>
            <person name="Sullivan K.A.M."/>
            <person name="Roscito J.G."/>
            <person name="Kirilenko B.M."/>
            <person name="Davalos L.M."/>
            <person name="Corthals A.P."/>
            <person name="Power M.L."/>
            <person name="Jones G."/>
            <person name="Ransome R.D."/>
            <person name="Dechmann D.K.N."/>
            <person name="Locatelli A.G."/>
            <person name="Puechmaille S.J."/>
            <person name="Fedrigo O."/>
            <person name="Jarvis E.D."/>
            <person name="Hiller M."/>
            <person name="Vernes S.C."/>
            <person name="Myers E.W."/>
            <person name="Teeling E.C."/>
        </authorList>
    </citation>
    <scope>NUCLEOTIDE SEQUENCE [LARGE SCALE GENOMIC DNA]</scope>
    <source>
        <strain evidence="2">MRouAeg1</strain>
        <tissue evidence="2">Muscle</tissue>
    </source>
</reference>
<accession>A0A7J8B928</accession>
<keyword evidence="3" id="KW-1185">Reference proteome</keyword>
<evidence type="ECO:0000313" key="2">
    <source>
        <dbReference type="EMBL" id="KAF6395343.1"/>
    </source>
</evidence>
<proteinExistence type="predicted"/>
<comment type="caution">
    <text evidence="2">The sequence shown here is derived from an EMBL/GenBank/DDBJ whole genome shotgun (WGS) entry which is preliminary data.</text>
</comment>
<gene>
    <name evidence="2" type="ORF">HJG63_009906</name>
</gene>
<sequence length="156" mass="16892">MTLGSEQQFPRVRVGPWSENEPSGAWDCPADVELSTRTSRCLFSPPRQPGLQAGKASGPVGAAGGRWLSVRSPPLLLPWCWGPQVGLPCRGPPQPWPDERQTWPRASLWLHLRGGKEATGRGALPLLPQTHASAPGARTAPDTGPLLRHRVLRPLL</sequence>
<name>A0A7J8B928_ROUAE</name>
<feature type="region of interest" description="Disordered" evidence="1">
    <location>
        <begin position="1"/>
        <end position="25"/>
    </location>
</feature>
<feature type="region of interest" description="Disordered" evidence="1">
    <location>
        <begin position="120"/>
        <end position="146"/>
    </location>
</feature>
<protein>
    <submittedName>
        <fullName evidence="2">Uncharacterized protein</fullName>
    </submittedName>
</protein>
<dbReference type="EMBL" id="JACASE010000018">
    <property type="protein sequence ID" value="KAF6395343.1"/>
    <property type="molecule type" value="Genomic_DNA"/>
</dbReference>
<evidence type="ECO:0000313" key="3">
    <source>
        <dbReference type="Proteomes" id="UP000593571"/>
    </source>
</evidence>
<dbReference type="AlphaFoldDB" id="A0A7J8B928"/>
<organism evidence="2 3">
    <name type="scientific">Rousettus aegyptiacus</name>
    <name type="common">Egyptian fruit bat</name>
    <name type="synonym">Pteropus aegyptiacus</name>
    <dbReference type="NCBI Taxonomy" id="9407"/>
    <lineage>
        <taxon>Eukaryota</taxon>
        <taxon>Metazoa</taxon>
        <taxon>Chordata</taxon>
        <taxon>Craniata</taxon>
        <taxon>Vertebrata</taxon>
        <taxon>Euteleostomi</taxon>
        <taxon>Mammalia</taxon>
        <taxon>Eutheria</taxon>
        <taxon>Laurasiatheria</taxon>
        <taxon>Chiroptera</taxon>
        <taxon>Yinpterochiroptera</taxon>
        <taxon>Pteropodoidea</taxon>
        <taxon>Pteropodidae</taxon>
        <taxon>Rousettinae</taxon>
        <taxon>Rousettus</taxon>
    </lineage>
</organism>
<dbReference type="Proteomes" id="UP000593571">
    <property type="component" value="Unassembled WGS sequence"/>
</dbReference>